<gene>
    <name evidence="1" type="ORF">HID58_066923</name>
</gene>
<protein>
    <submittedName>
        <fullName evidence="1">Uncharacterized protein</fullName>
    </submittedName>
</protein>
<name>A0ABQ7ZH34_BRANA</name>
<reference evidence="1 2" key="1">
    <citation type="submission" date="2021-05" db="EMBL/GenBank/DDBJ databases">
        <title>Genome Assembly of Synthetic Allotetraploid Brassica napus Reveals Homoeologous Exchanges between Subgenomes.</title>
        <authorList>
            <person name="Davis J.T."/>
        </authorList>
    </citation>
    <scope>NUCLEOTIDE SEQUENCE [LARGE SCALE GENOMIC DNA]</scope>
    <source>
        <strain evidence="2">cv. Da-Ae</strain>
        <tissue evidence="1">Seedling</tissue>
    </source>
</reference>
<sequence>GLSGFVQDWGKERDRRIKHESDRYNSVCNGFHCSHFSRVEFRLMSWLSPMGYDDPHPFYSTTLKDVGSYRVLRRHGSSPKNRLVNNKAPKQRSGVECIGSVLFSFIVWFGFQNMFSTEIIHECRVRIKLVIYAESEMRLATTFFLLVNTHTPYGRSLRHHSDHEQKNPY</sequence>
<dbReference type="Proteomes" id="UP000824890">
    <property type="component" value="Unassembled WGS sequence"/>
</dbReference>
<accession>A0ABQ7ZH34</accession>
<evidence type="ECO:0000313" key="2">
    <source>
        <dbReference type="Proteomes" id="UP000824890"/>
    </source>
</evidence>
<dbReference type="EMBL" id="JAGKQM010000015">
    <property type="protein sequence ID" value="KAH0879529.1"/>
    <property type="molecule type" value="Genomic_DNA"/>
</dbReference>
<organism evidence="1 2">
    <name type="scientific">Brassica napus</name>
    <name type="common">Rape</name>
    <dbReference type="NCBI Taxonomy" id="3708"/>
    <lineage>
        <taxon>Eukaryota</taxon>
        <taxon>Viridiplantae</taxon>
        <taxon>Streptophyta</taxon>
        <taxon>Embryophyta</taxon>
        <taxon>Tracheophyta</taxon>
        <taxon>Spermatophyta</taxon>
        <taxon>Magnoliopsida</taxon>
        <taxon>eudicotyledons</taxon>
        <taxon>Gunneridae</taxon>
        <taxon>Pentapetalae</taxon>
        <taxon>rosids</taxon>
        <taxon>malvids</taxon>
        <taxon>Brassicales</taxon>
        <taxon>Brassicaceae</taxon>
        <taxon>Brassiceae</taxon>
        <taxon>Brassica</taxon>
    </lineage>
</organism>
<feature type="non-terminal residue" evidence="1">
    <location>
        <position position="1"/>
    </location>
</feature>
<evidence type="ECO:0000313" key="1">
    <source>
        <dbReference type="EMBL" id="KAH0879529.1"/>
    </source>
</evidence>
<comment type="caution">
    <text evidence="1">The sequence shown here is derived from an EMBL/GenBank/DDBJ whole genome shotgun (WGS) entry which is preliminary data.</text>
</comment>
<keyword evidence="2" id="KW-1185">Reference proteome</keyword>
<proteinExistence type="predicted"/>